<feature type="compositionally biased region" description="Basic residues" evidence="1">
    <location>
        <begin position="492"/>
        <end position="507"/>
    </location>
</feature>
<evidence type="ECO:0008006" key="4">
    <source>
        <dbReference type="Google" id="ProtNLM"/>
    </source>
</evidence>
<name>A0ABR4ALR9_9LECA</name>
<feature type="compositionally biased region" description="Polar residues" evidence="1">
    <location>
        <begin position="204"/>
        <end position="215"/>
    </location>
</feature>
<dbReference type="Proteomes" id="UP001590951">
    <property type="component" value="Unassembled WGS sequence"/>
</dbReference>
<proteinExistence type="predicted"/>
<accession>A0ABR4ALR9</accession>
<reference evidence="2 3" key="1">
    <citation type="submission" date="2024-09" db="EMBL/GenBank/DDBJ databases">
        <title>Rethinking Asexuality: The Enigmatic Case of Functional Sexual Genes in Lepraria (Stereocaulaceae).</title>
        <authorList>
            <person name="Doellman M."/>
            <person name="Sun Y."/>
            <person name="Barcenas-Pena A."/>
            <person name="Lumbsch H.T."/>
            <person name="Grewe F."/>
        </authorList>
    </citation>
    <scope>NUCLEOTIDE SEQUENCE [LARGE SCALE GENOMIC DNA]</scope>
    <source>
        <strain evidence="2 3">Grewe 0041</strain>
    </source>
</reference>
<feature type="region of interest" description="Disordered" evidence="1">
    <location>
        <begin position="163"/>
        <end position="220"/>
    </location>
</feature>
<keyword evidence="3" id="KW-1185">Reference proteome</keyword>
<evidence type="ECO:0000313" key="3">
    <source>
        <dbReference type="Proteomes" id="UP001590951"/>
    </source>
</evidence>
<feature type="compositionally biased region" description="Low complexity" evidence="1">
    <location>
        <begin position="174"/>
        <end position="184"/>
    </location>
</feature>
<organism evidence="2 3">
    <name type="scientific">Lepraria finkii</name>
    <dbReference type="NCBI Taxonomy" id="1340010"/>
    <lineage>
        <taxon>Eukaryota</taxon>
        <taxon>Fungi</taxon>
        <taxon>Dikarya</taxon>
        <taxon>Ascomycota</taxon>
        <taxon>Pezizomycotina</taxon>
        <taxon>Lecanoromycetes</taxon>
        <taxon>OSLEUM clade</taxon>
        <taxon>Lecanoromycetidae</taxon>
        <taxon>Lecanorales</taxon>
        <taxon>Lecanorineae</taxon>
        <taxon>Stereocaulaceae</taxon>
        <taxon>Lepraria</taxon>
    </lineage>
</organism>
<protein>
    <recommendedName>
        <fullName evidence="4">Developmental regulatory protein wetA</fullName>
    </recommendedName>
</protein>
<feature type="region of interest" description="Disordered" evidence="1">
    <location>
        <begin position="245"/>
        <end position="279"/>
    </location>
</feature>
<sequence length="611" mass="66645">MLSEAGSYIPSATFCSKPTYEPQPFVPLFIKYPSLYACGQTQCSPSTPTSPRTKTSASPLQKSRTAAALSFEQLPNDDPTPTSDTTEESDGFQAFDFSFDDETELSESCSSDSKLALLNSRPAGLHYLPIQRTLALRPHRALIQSQAPRAAISNSELLSLEGKSPSEAQYTKGHTSSTQSSVSHTLRRKSKFYNPAAEPPRGRSPQNQKPSSKMSCPTYGRVRHESLPYPEWAQRFEQISLQQPLSNLQPSPPRSNGTFRDKRPSNISTSTQTPSQDRLPQVKRLEEKATPAYGISRGSTPGLITVAISPTLQNWTNQGEDDVSPLTLSDNDRLHAPPLRHAHTWNFSPVPPLDGKISPVTPGFTVFPQHVQPSWLHGRPENTTSYYQNNTTPTQLSATSSPYIAPPLSDHAIPDFTPQSLMAGYSPYGDFIPEDLSSGYTVTSADQFQSTAGADLLPPDFFDSKPGDPTNLSRACTPPSHPHSPSPLSSPLKRHLRSQSKSHRRNQKSLGRIKSPKSATTLKSPKCVGTLRSPKSTGQFDFVNLGPNDKSKILTGVAPSGSSKTKARREQEANEKKKRSSQAALKAVEALGGDVERLKADLEIEGMELGI</sequence>
<feature type="region of interest" description="Disordered" evidence="1">
    <location>
        <begin position="43"/>
        <end position="89"/>
    </location>
</feature>
<feature type="compositionally biased region" description="Polar residues" evidence="1">
    <location>
        <begin position="265"/>
        <end position="278"/>
    </location>
</feature>
<feature type="compositionally biased region" description="Low complexity" evidence="1">
    <location>
        <begin position="44"/>
        <end position="59"/>
    </location>
</feature>
<feature type="region of interest" description="Disordered" evidence="1">
    <location>
        <begin position="453"/>
        <end position="583"/>
    </location>
</feature>
<evidence type="ECO:0000313" key="2">
    <source>
        <dbReference type="EMBL" id="KAL2046687.1"/>
    </source>
</evidence>
<gene>
    <name evidence="2" type="ORF">ABVK25_011601</name>
</gene>
<comment type="caution">
    <text evidence="2">The sequence shown here is derived from an EMBL/GenBank/DDBJ whole genome shotgun (WGS) entry which is preliminary data.</text>
</comment>
<dbReference type="EMBL" id="JBHFEH010000106">
    <property type="protein sequence ID" value="KAL2046687.1"/>
    <property type="molecule type" value="Genomic_DNA"/>
</dbReference>
<evidence type="ECO:0000256" key="1">
    <source>
        <dbReference type="SAM" id="MobiDB-lite"/>
    </source>
</evidence>